<organism evidence="4 5">
    <name type="scientific">Edaphobacter modestus</name>
    <dbReference type="NCBI Taxonomy" id="388466"/>
    <lineage>
        <taxon>Bacteria</taxon>
        <taxon>Pseudomonadati</taxon>
        <taxon>Acidobacteriota</taxon>
        <taxon>Terriglobia</taxon>
        <taxon>Terriglobales</taxon>
        <taxon>Acidobacteriaceae</taxon>
        <taxon>Edaphobacter</taxon>
    </lineage>
</organism>
<comment type="caution">
    <text evidence="4">The sequence shown here is derived from an EMBL/GenBank/DDBJ whole genome shotgun (WGS) entry which is preliminary data.</text>
</comment>
<feature type="chain" id="PRO_5020314364" evidence="2">
    <location>
        <begin position="30"/>
        <end position="227"/>
    </location>
</feature>
<dbReference type="OrthoDB" id="115219at2"/>
<dbReference type="Proteomes" id="UP000292958">
    <property type="component" value="Unassembled WGS sequence"/>
</dbReference>
<name>A0A4Q7YXI3_9BACT</name>
<evidence type="ECO:0000256" key="2">
    <source>
        <dbReference type="SAM" id="SignalP"/>
    </source>
</evidence>
<dbReference type="InterPro" id="IPR027385">
    <property type="entry name" value="Beta-barrel_OMP"/>
</dbReference>
<feature type="domain" description="Outer membrane protein beta-barrel" evidence="3">
    <location>
        <begin position="54"/>
        <end position="223"/>
    </location>
</feature>
<reference evidence="4 5" key="1">
    <citation type="submission" date="2019-02" db="EMBL/GenBank/DDBJ databases">
        <title>Genomic Encyclopedia of Archaeal and Bacterial Type Strains, Phase II (KMG-II): from individual species to whole genera.</title>
        <authorList>
            <person name="Goeker M."/>
        </authorList>
    </citation>
    <scope>NUCLEOTIDE SEQUENCE [LARGE SCALE GENOMIC DNA]</scope>
    <source>
        <strain evidence="4 5">DSM 18101</strain>
    </source>
</reference>
<protein>
    <submittedName>
        <fullName evidence="4">Opacity protein-like surface antigen</fullName>
    </submittedName>
</protein>
<proteinExistence type="predicted"/>
<feature type="signal peptide" evidence="2">
    <location>
        <begin position="1"/>
        <end position="29"/>
    </location>
</feature>
<evidence type="ECO:0000256" key="1">
    <source>
        <dbReference type="ARBA" id="ARBA00022729"/>
    </source>
</evidence>
<gene>
    <name evidence="4" type="ORF">BDD14_4158</name>
</gene>
<keyword evidence="1 2" id="KW-0732">Signal</keyword>
<accession>A0A4Q7YXI3</accession>
<dbReference type="RefSeq" id="WP_130420468.1">
    <property type="nucleotide sequence ID" value="NZ_SHKW01000001.1"/>
</dbReference>
<dbReference type="SUPFAM" id="SSF56925">
    <property type="entry name" value="OMPA-like"/>
    <property type="match status" value="1"/>
</dbReference>
<dbReference type="Pfam" id="PF13505">
    <property type="entry name" value="OMP_b-brl"/>
    <property type="match status" value="1"/>
</dbReference>
<keyword evidence="5" id="KW-1185">Reference proteome</keyword>
<dbReference type="Gene3D" id="2.40.160.20">
    <property type="match status" value="1"/>
</dbReference>
<evidence type="ECO:0000313" key="4">
    <source>
        <dbReference type="EMBL" id="RZU42567.1"/>
    </source>
</evidence>
<evidence type="ECO:0000259" key="3">
    <source>
        <dbReference type="Pfam" id="PF13505"/>
    </source>
</evidence>
<dbReference type="EMBL" id="SHKW01000001">
    <property type="protein sequence ID" value="RZU42567.1"/>
    <property type="molecule type" value="Genomic_DNA"/>
</dbReference>
<dbReference type="InterPro" id="IPR011250">
    <property type="entry name" value="OMP/PagP_B-barrel"/>
</dbReference>
<sequence length="227" mass="25110">MFGFRFSVKCAAAALAALFVVSGSTPLQAQFSRRRETNANRRARIERTIQDTYSHKWEVGGGGGYLRFRSGEDLQRNNEVTFWMSGTRFMNPKFGIIGDVRGAFGNAKVGNTQFNIQNPQISQYTFMGGPLYRFYLREKMSASVFGTAGAGIGKFDSGSKGIPAEDLGLWPSQTRAVFSAGVNLDYNFYPNLAMRITPTYLGSTWGGTIQNNLGVNLGIVYRFGRIK</sequence>
<dbReference type="AlphaFoldDB" id="A0A4Q7YXI3"/>
<evidence type="ECO:0000313" key="5">
    <source>
        <dbReference type="Proteomes" id="UP000292958"/>
    </source>
</evidence>